<dbReference type="PANTHER" id="PTHR43547:SF2">
    <property type="entry name" value="HYBRID SIGNAL TRANSDUCTION HISTIDINE KINASE C"/>
    <property type="match status" value="1"/>
</dbReference>
<dbReference type="Pfam" id="PF02518">
    <property type="entry name" value="HATPase_c"/>
    <property type="match status" value="1"/>
</dbReference>
<dbReference type="Gene3D" id="3.30.565.10">
    <property type="entry name" value="Histidine kinase-like ATPase, C-terminal domain"/>
    <property type="match status" value="1"/>
</dbReference>
<evidence type="ECO:0000313" key="9">
    <source>
        <dbReference type="EMBL" id="KYF55606.1"/>
    </source>
</evidence>
<dbReference type="EMBL" id="JELY01001489">
    <property type="protein sequence ID" value="KYF55606.1"/>
    <property type="molecule type" value="Genomic_DNA"/>
</dbReference>
<evidence type="ECO:0000256" key="4">
    <source>
        <dbReference type="ARBA" id="ARBA00022679"/>
    </source>
</evidence>
<name>A0A150PJ13_SORCE</name>
<dbReference type="InterPro" id="IPR011006">
    <property type="entry name" value="CheY-like_superfamily"/>
</dbReference>
<dbReference type="SMART" id="SM00448">
    <property type="entry name" value="REC"/>
    <property type="match status" value="2"/>
</dbReference>
<dbReference type="InterPro" id="IPR004358">
    <property type="entry name" value="Sig_transdc_His_kin-like_C"/>
</dbReference>
<dbReference type="AlphaFoldDB" id="A0A150PJ13"/>
<dbReference type="CDD" id="cd17580">
    <property type="entry name" value="REC_2_DhkD-like"/>
    <property type="match status" value="1"/>
</dbReference>
<dbReference type="SUPFAM" id="SSF47384">
    <property type="entry name" value="Homodimeric domain of signal transducing histidine kinase"/>
    <property type="match status" value="1"/>
</dbReference>
<keyword evidence="3 6" id="KW-0597">Phosphoprotein</keyword>
<dbReference type="InterPro" id="IPR036097">
    <property type="entry name" value="HisK_dim/P_sf"/>
</dbReference>
<dbReference type="Gene3D" id="3.30.450.40">
    <property type="match status" value="1"/>
</dbReference>
<comment type="caution">
    <text evidence="9">The sequence shown here is derived from an EMBL/GenBank/DDBJ whole genome shotgun (WGS) entry which is preliminary data.</text>
</comment>
<dbReference type="PROSITE" id="PS50110">
    <property type="entry name" value="RESPONSE_REGULATORY"/>
    <property type="match status" value="2"/>
</dbReference>
<dbReference type="Pfam" id="PF13185">
    <property type="entry name" value="GAF_2"/>
    <property type="match status" value="1"/>
</dbReference>
<dbReference type="SUPFAM" id="SSF55874">
    <property type="entry name" value="ATPase domain of HSP90 chaperone/DNA topoisomerase II/histidine kinase"/>
    <property type="match status" value="1"/>
</dbReference>
<feature type="modified residue" description="4-aspartylphosphate" evidence="6">
    <location>
        <position position="58"/>
    </location>
</feature>
<feature type="modified residue" description="4-aspartylphosphate" evidence="6">
    <location>
        <position position="625"/>
    </location>
</feature>
<dbReference type="InterPro" id="IPR001789">
    <property type="entry name" value="Sig_transdc_resp-reg_receiver"/>
</dbReference>
<dbReference type="PROSITE" id="PS50109">
    <property type="entry name" value="HIS_KIN"/>
    <property type="match status" value="1"/>
</dbReference>
<dbReference type="Pfam" id="PF00072">
    <property type="entry name" value="Response_reg"/>
    <property type="match status" value="2"/>
</dbReference>
<dbReference type="InterPro" id="IPR003018">
    <property type="entry name" value="GAF"/>
</dbReference>
<keyword evidence="5" id="KW-0418">Kinase</keyword>
<dbReference type="CDD" id="cd00082">
    <property type="entry name" value="HisKA"/>
    <property type="match status" value="1"/>
</dbReference>
<dbReference type="SUPFAM" id="SSF52172">
    <property type="entry name" value="CheY-like"/>
    <property type="match status" value="2"/>
</dbReference>
<dbReference type="GO" id="GO:0000155">
    <property type="term" value="F:phosphorelay sensor kinase activity"/>
    <property type="evidence" value="ECO:0007669"/>
    <property type="project" value="InterPro"/>
</dbReference>
<evidence type="ECO:0000256" key="6">
    <source>
        <dbReference type="PROSITE-ProRule" id="PRU00169"/>
    </source>
</evidence>
<dbReference type="InterPro" id="IPR036890">
    <property type="entry name" value="HATPase_C_sf"/>
</dbReference>
<feature type="domain" description="Histidine kinase" evidence="7">
    <location>
        <begin position="325"/>
        <end position="542"/>
    </location>
</feature>
<dbReference type="EC" id="2.7.13.3" evidence="2"/>
<accession>A0A150PJ13</accession>
<dbReference type="Gene3D" id="3.40.50.2300">
    <property type="match status" value="2"/>
</dbReference>
<evidence type="ECO:0000256" key="1">
    <source>
        <dbReference type="ARBA" id="ARBA00000085"/>
    </source>
</evidence>
<dbReference type="FunFam" id="3.30.565.10:FF:000006">
    <property type="entry name" value="Sensor histidine kinase WalK"/>
    <property type="match status" value="1"/>
</dbReference>
<evidence type="ECO:0000256" key="3">
    <source>
        <dbReference type="ARBA" id="ARBA00022553"/>
    </source>
</evidence>
<proteinExistence type="predicted"/>
<evidence type="ECO:0000256" key="2">
    <source>
        <dbReference type="ARBA" id="ARBA00012438"/>
    </source>
</evidence>
<dbReference type="InterPro" id="IPR005467">
    <property type="entry name" value="His_kinase_dom"/>
</dbReference>
<dbReference type="InterPro" id="IPR003594">
    <property type="entry name" value="HATPase_dom"/>
</dbReference>
<reference evidence="9 10" key="1">
    <citation type="submission" date="2014-02" db="EMBL/GenBank/DDBJ databases">
        <title>The small core and large imbalanced accessory genome model reveals a collaborative survival strategy of Sorangium cellulosum strains in nature.</title>
        <authorList>
            <person name="Han K."/>
            <person name="Peng R."/>
            <person name="Blom J."/>
            <person name="Li Y.-Z."/>
        </authorList>
    </citation>
    <scope>NUCLEOTIDE SEQUENCE [LARGE SCALE GENOMIC DNA]</scope>
    <source>
        <strain evidence="9 10">So0157-25</strain>
    </source>
</reference>
<dbReference type="PANTHER" id="PTHR43547">
    <property type="entry name" value="TWO-COMPONENT HISTIDINE KINASE"/>
    <property type="match status" value="1"/>
</dbReference>
<evidence type="ECO:0000259" key="8">
    <source>
        <dbReference type="PROSITE" id="PS50110"/>
    </source>
</evidence>
<sequence>MRAEVGRVNILVVDDRPEQLLSLEAVLAPLGENIVKAASGREALRCLLQQEFAVILLDINMPEIDGFETATLVRQRRSTRHTPIIFLTAHSDRLYVERSYSLGAVDYIMTPFAPEVLRTKVSVFVDLFKKTQQIRLQAESLRAHAEQLQRLNRAALTINSALSLDAMVAAITEAARDVACAHQAMTLVKLERPGERPRTAVSLSERYATFQQEASPPVAGRLFAFVSGRNRPLRMTQQELAKHPEWLDDGAITPPPRGYLAVPLTAADGQNIGCIELSDRRDGEFSDDDETVLVQLAQLASIAIQNCVHAEAREANRLKDEFLATLSHELRSPLNAILGWTHLLRSEPFDEQRVSHGLEVIERNVAAQTKLIEDLLDVSRVATGKLRISAAPMSLASVVEVAIDAIRPAAEAKQLTIDVSLDPAIEVNGDADRLQQVVSNLTSNALKFTRPGDHVLVSLRRAGAYAELTVRDTGEGIAPDFLPFVFERFRQADSTSRRAHGGLGIGLSLVRHIVEAHGGSVVADSPGLQRGSTFVVRLPLLGIGRSLLAGPSREARSRAHASSTYAGASSDLGGLHVLLVEDDADARELLQEVLSQHRAEVTAVASAREALAAFVEARPHVLVSDIAMPGEDGYELIRLIRQRPPHAGGDLPALALTAYARKEDQQRALEAGFHMHATKPIEPAALVAAVASLAARARAGELSRARDRGSSDEINP</sequence>
<dbReference type="SUPFAM" id="SSF55781">
    <property type="entry name" value="GAF domain-like"/>
    <property type="match status" value="1"/>
</dbReference>
<feature type="domain" description="Response regulatory" evidence="8">
    <location>
        <begin position="9"/>
        <end position="125"/>
    </location>
</feature>
<protein>
    <recommendedName>
        <fullName evidence="2">histidine kinase</fullName>
        <ecNumber evidence="2">2.7.13.3</ecNumber>
    </recommendedName>
</protein>
<evidence type="ECO:0000256" key="5">
    <source>
        <dbReference type="ARBA" id="ARBA00022777"/>
    </source>
</evidence>
<organism evidence="9 10">
    <name type="scientific">Sorangium cellulosum</name>
    <name type="common">Polyangium cellulosum</name>
    <dbReference type="NCBI Taxonomy" id="56"/>
    <lineage>
        <taxon>Bacteria</taxon>
        <taxon>Pseudomonadati</taxon>
        <taxon>Myxococcota</taxon>
        <taxon>Polyangia</taxon>
        <taxon>Polyangiales</taxon>
        <taxon>Polyangiaceae</taxon>
        <taxon>Sorangium</taxon>
    </lineage>
</organism>
<keyword evidence="4" id="KW-0808">Transferase</keyword>
<gene>
    <name evidence="9" type="ORF">BE08_11950</name>
</gene>
<dbReference type="InterPro" id="IPR029016">
    <property type="entry name" value="GAF-like_dom_sf"/>
</dbReference>
<evidence type="ECO:0000259" key="7">
    <source>
        <dbReference type="PROSITE" id="PS50109"/>
    </source>
</evidence>
<dbReference type="Gene3D" id="1.10.287.130">
    <property type="match status" value="1"/>
</dbReference>
<dbReference type="SMART" id="SM00387">
    <property type="entry name" value="HATPase_c"/>
    <property type="match status" value="1"/>
</dbReference>
<dbReference type="SMART" id="SM00388">
    <property type="entry name" value="HisKA"/>
    <property type="match status" value="1"/>
</dbReference>
<dbReference type="Pfam" id="PF00512">
    <property type="entry name" value="HisKA"/>
    <property type="match status" value="1"/>
</dbReference>
<comment type="catalytic activity">
    <reaction evidence="1">
        <text>ATP + protein L-histidine = ADP + protein N-phospho-L-histidine.</text>
        <dbReference type="EC" id="2.7.13.3"/>
    </reaction>
</comment>
<dbReference type="PRINTS" id="PR00344">
    <property type="entry name" value="BCTRLSENSOR"/>
</dbReference>
<feature type="domain" description="Response regulatory" evidence="8">
    <location>
        <begin position="576"/>
        <end position="694"/>
    </location>
</feature>
<evidence type="ECO:0000313" key="10">
    <source>
        <dbReference type="Proteomes" id="UP000075420"/>
    </source>
</evidence>
<dbReference type="InterPro" id="IPR003661">
    <property type="entry name" value="HisK_dim/P_dom"/>
</dbReference>
<dbReference type="Proteomes" id="UP000075420">
    <property type="component" value="Unassembled WGS sequence"/>
</dbReference>